<dbReference type="Proteomes" id="UP001162992">
    <property type="component" value="Chromosome 10"/>
</dbReference>
<protein>
    <submittedName>
        <fullName evidence="1">Uncharacterized protein</fullName>
    </submittedName>
</protein>
<sequence>MVAQICRSDFTLLNDRFCAWGPRSTPSSFAVVAENHLRLRRGILDRSSTRKRHPRRKGKKERARQPRLRERPTAREREREREREGGGKLSAICIFDRTNSEAWSCVVAGRAVVTRAWWLTPSNTN</sequence>
<organism evidence="1 2">
    <name type="scientific">Diphasiastrum complanatum</name>
    <name type="common">Issler's clubmoss</name>
    <name type="synonym">Lycopodium complanatum</name>
    <dbReference type="NCBI Taxonomy" id="34168"/>
    <lineage>
        <taxon>Eukaryota</taxon>
        <taxon>Viridiplantae</taxon>
        <taxon>Streptophyta</taxon>
        <taxon>Embryophyta</taxon>
        <taxon>Tracheophyta</taxon>
        <taxon>Lycopodiopsida</taxon>
        <taxon>Lycopodiales</taxon>
        <taxon>Lycopodiaceae</taxon>
        <taxon>Lycopodioideae</taxon>
        <taxon>Diphasiastrum</taxon>
    </lineage>
</organism>
<proteinExistence type="predicted"/>
<dbReference type="EMBL" id="CM055101">
    <property type="protein sequence ID" value="KAJ7541006.1"/>
    <property type="molecule type" value="Genomic_DNA"/>
</dbReference>
<name>A0ACC2CGA1_DIPCM</name>
<reference evidence="2" key="1">
    <citation type="journal article" date="2024" name="Proc. Natl. Acad. Sci. U.S.A.">
        <title>Extraordinary preservation of gene collinearity over three hundred million years revealed in homosporous lycophytes.</title>
        <authorList>
            <person name="Li C."/>
            <person name="Wickell D."/>
            <person name="Kuo L.Y."/>
            <person name="Chen X."/>
            <person name="Nie B."/>
            <person name="Liao X."/>
            <person name="Peng D."/>
            <person name="Ji J."/>
            <person name="Jenkins J."/>
            <person name="Williams M."/>
            <person name="Shu S."/>
            <person name="Plott C."/>
            <person name="Barry K."/>
            <person name="Rajasekar S."/>
            <person name="Grimwood J."/>
            <person name="Han X."/>
            <person name="Sun S."/>
            <person name="Hou Z."/>
            <person name="He W."/>
            <person name="Dai G."/>
            <person name="Sun C."/>
            <person name="Schmutz J."/>
            <person name="Leebens-Mack J.H."/>
            <person name="Li F.W."/>
            <person name="Wang L."/>
        </authorList>
    </citation>
    <scope>NUCLEOTIDE SEQUENCE [LARGE SCALE GENOMIC DNA]</scope>
    <source>
        <strain evidence="2">cv. PW_Plant_1</strain>
    </source>
</reference>
<evidence type="ECO:0000313" key="2">
    <source>
        <dbReference type="Proteomes" id="UP001162992"/>
    </source>
</evidence>
<comment type="caution">
    <text evidence="1">The sequence shown here is derived from an EMBL/GenBank/DDBJ whole genome shotgun (WGS) entry which is preliminary data.</text>
</comment>
<evidence type="ECO:0000313" key="1">
    <source>
        <dbReference type="EMBL" id="KAJ7541006.1"/>
    </source>
</evidence>
<accession>A0ACC2CGA1</accession>
<gene>
    <name evidence="1" type="ORF">O6H91_10G040700</name>
</gene>
<keyword evidence="2" id="KW-1185">Reference proteome</keyword>